<keyword evidence="9" id="KW-1185">Reference proteome</keyword>
<dbReference type="AlphaFoldDB" id="A0A3B4WF46"/>
<dbReference type="GO" id="GO:0031417">
    <property type="term" value="C:NatC complex"/>
    <property type="evidence" value="ECO:0007669"/>
    <property type="project" value="InterPro"/>
</dbReference>
<name>A0A3B4WF46_SERLL</name>
<dbReference type="InterPro" id="IPR057983">
    <property type="entry name" value="NAA35-like_N"/>
</dbReference>
<dbReference type="GeneTree" id="ENSGT00390000002445"/>
<evidence type="ECO:0000256" key="2">
    <source>
        <dbReference type="ARBA" id="ARBA00006289"/>
    </source>
</evidence>
<evidence type="ECO:0000313" key="8">
    <source>
        <dbReference type="Ensembl" id="ENSSLDP00000003069.1"/>
    </source>
</evidence>
<feature type="domain" description="NAA35-like N-terminal" evidence="6">
    <location>
        <begin position="139"/>
        <end position="183"/>
    </location>
</feature>
<evidence type="ECO:0000313" key="9">
    <source>
        <dbReference type="Proteomes" id="UP000261360"/>
    </source>
</evidence>
<dbReference type="Ensembl" id="ENSSLDT00000003180.1">
    <property type="protein sequence ID" value="ENSSLDP00000003069.1"/>
    <property type="gene ID" value="ENSSLDG00000002361.1"/>
</dbReference>
<evidence type="ECO:0000256" key="5">
    <source>
        <dbReference type="ARBA" id="ARBA00030494"/>
    </source>
</evidence>
<proteinExistence type="inferred from homology"/>
<keyword evidence="4" id="KW-0963">Cytoplasm</keyword>
<dbReference type="Pfam" id="PF04112">
    <property type="entry name" value="Mak10"/>
    <property type="match status" value="2"/>
</dbReference>
<evidence type="ECO:0000259" key="7">
    <source>
        <dbReference type="Pfam" id="PF25789"/>
    </source>
</evidence>
<accession>A0A3B4WF46</accession>
<dbReference type="PANTHER" id="PTHR21373:SF0">
    <property type="entry name" value="N-ALPHA-ACETYLTRANSFERASE 35, NATC AUXILIARY SUBUNIT"/>
    <property type="match status" value="1"/>
</dbReference>
<evidence type="ECO:0000256" key="3">
    <source>
        <dbReference type="ARBA" id="ARBA00013618"/>
    </source>
</evidence>
<dbReference type="InterPro" id="IPR007244">
    <property type="entry name" value="Naa35_N"/>
</dbReference>
<reference evidence="8" key="2">
    <citation type="submission" date="2025-09" db="UniProtKB">
        <authorList>
            <consortium name="Ensembl"/>
        </authorList>
    </citation>
    <scope>IDENTIFICATION</scope>
</reference>
<comment type="similarity">
    <text evidence="2">Belongs to the MAK10 family.</text>
</comment>
<evidence type="ECO:0000259" key="6">
    <source>
        <dbReference type="Pfam" id="PF04112"/>
    </source>
</evidence>
<reference evidence="8" key="1">
    <citation type="submission" date="2025-08" db="UniProtKB">
        <authorList>
            <consortium name="Ensembl"/>
        </authorList>
    </citation>
    <scope>IDENTIFICATION</scope>
</reference>
<comment type="subcellular location">
    <subcellularLocation>
        <location evidence="1">Cytoplasm</location>
    </subcellularLocation>
</comment>
<dbReference type="InterPro" id="IPR057982">
    <property type="entry name" value="TPR_NAA35"/>
</dbReference>
<dbReference type="Pfam" id="PF25789">
    <property type="entry name" value="TPR_NAA35"/>
    <property type="match status" value="1"/>
</dbReference>
<protein>
    <recommendedName>
        <fullName evidence="3">N-alpha-acetyltransferase 35, NatC auxiliary subunit</fullName>
    </recommendedName>
    <alternativeName>
        <fullName evidence="5">Protein MAK10 homolog</fullName>
    </alternativeName>
</protein>
<feature type="domain" description="NAA35-like N-terminal" evidence="6">
    <location>
        <begin position="46"/>
        <end position="132"/>
    </location>
</feature>
<organism evidence="8 9">
    <name type="scientific">Seriola lalandi dorsalis</name>
    <dbReference type="NCBI Taxonomy" id="1841481"/>
    <lineage>
        <taxon>Eukaryota</taxon>
        <taxon>Metazoa</taxon>
        <taxon>Chordata</taxon>
        <taxon>Craniata</taxon>
        <taxon>Vertebrata</taxon>
        <taxon>Euteleostomi</taxon>
        <taxon>Actinopterygii</taxon>
        <taxon>Neopterygii</taxon>
        <taxon>Teleostei</taxon>
        <taxon>Neoteleostei</taxon>
        <taxon>Acanthomorphata</taxon>
        <taxon>Carangaria</taxon>
        <taxon>Carangiformes</taxon>
        <taxon>Carangidae</taxon>
        <taxon>Seriola</taxon>
    </lineage>
</organism>
<evidence type="ECO:0000256" key="1">
    <source>
        <dbReference type="ARBA" id="ARBA00004496"/>
    </source>
</evidence>
<feature type="domain" description="NAA35-like TPR repeats" evidence="7">
    <location>
        <begin position="332"/>
        <end position="712"/>
    </location>
</feature>
<dbReference type="Proteomes" id="UP000261360">
    <property type="component" value="Unplaced"/>
</dbReference>
<sequence>MVMKSAVEDDDAGWGLGIPEKMKNNANWVDITQEFKGACKGKGSARKFGLFEAMSAIEMMDPKMDAGMIGNQVNRKVLNFEQAIKEGAIKVKDLSLPELIGIIDTCFCCLITWLEGHSLAQTVFTCLYVHNPDLIEEPALKAFALGILKVCDIAREKVNKAAVFEEEDFQAMTYGFKMANNVTDLRVTGMLKDVEDELQRKVKSTRSRQGEQRDPEVELEHQQCLALFNRIKFTRLLLTALIAFTKKETSSVGEAQKLVAQAADLLSAIHSSIQHGIQSQNDTTKGDHPIMMGFEPLVNQRLLPPTFPRYAKIIKREDMVAYFSKLIERIKTVCDVINTTNLHGILDFFCEFSEQSPCVLSRSLLQTTFLIDNKKVFGTHLMQDMIKDALRYFVSPPVLSYKCCLFNNHQAKDYIDSFVTHCSRPFCSLIQIHGHNRARQRDKLGHILEEFATLQDEAEKVDAALHSLLMKLEPQRQHLACLGTWILYHNLRIMIQYLLSGFELELYSMHEYYYIYWYLSEFLYAWLMSTLSRADSSQMAEERILEEQLKGRMMSSCRLRPLSKEITMSQAYQNMCAGMYKTMVALDMDGKVRKPQFELDSEQVRYEHRFAPFNSVVTPPPVHYIQFKEMSDLKKYNPPPGSADLYMAASKHFQQAKLILENVPSPDPEVNRILKVAKPNIVVMKLLAGGHKKETKVLPEFDFSAHKYFPVVKII</sequence>
<dbReference type="PANTHER" id="PTHR21373">
    <property type="entry name" value="GLUCOSE REPRESSIBLE PROTEIN MAK10"/>
    <property type="match status" value="1"/>
</dbReference>
<evidence type="ECO:0000256" key="4">
    <source>
        <dbReference type="ARBA" id="ARBA00022490"/>
    </source>
</evidence>